<comment type="caution">
    <text evidence="1">The sequence shown here is derived from an EMBL/GenBank/DDBJ whole genome shotgun (WGS) entry which is preliminary data.</text>
</comment>
<dbReference type="OrthoDB" id="2428774at2759"/>
<feature type="non-terminal residue" evidence="1">
    <location>
        <position position="123"/>
    </location>
</feature>
<proteinExistence type="predicted"/>
<dbReference type="EMBL" id="CAJVPS010033270">
    <property type="protein sequence ID" value="CAG8736912.1"/>
    <property type="molecule type" value="Genomic_DNA"/>
</dbReference>
<sequence>MTQPGYRRINQGLLPNATTEEKIKYELCQSISRYARENGLTEKELVRMVAQQPPTEPINITTTECEVVIFGVLRTVLKISPHCWKRNEEFRQSKKKKVQEHLDQYLLSKKEIRELVQQINEKE</sequence>
<dbReference type="Proteomes" id="UP000789508">
    <property type="component" value="Unassembled WGS sequence"/>
</dbReference>
<evidence type="ECO:0000313" key="2">
    <source>
        <dbReference type="Proteomes" id="UP000789508"/>
    </source>
</evidence>
<accession>A0A9N9NIW9</accession>
<name>A0A9N9NIW9_9GLOM</name>
<gene>
    <name evidence="1" type="ORF">ALEPTO_LOCUS12820</name>
</gene>
<dbReference type="AlphaFoldDB" id="A0A9N9NIW9"/>
<organism evidence="1 2">
    <name type="scientific">Ambispora leptoticha</name>
    <dbReference type="NCBI Taxonomy" id="144679"/>
    <lineage>
        <taxon>Eukaryota</taxon>
        <taxon>Fungi</taxon>
        <taxon>Fungi incertae sedis</taxon>
        <taxon>Mucoromycota</taxon>
        <taxon>Glomeromycotina</taxon>
        <taxon>Glomeromycetes</taxon>
        <taxon>Archaeosporales</taxon>
        <taxon>Ambisporaceae</taxon>
        <taxon>Ambispora</taxon>
    </lineage>
</organism>
<reference evidence="1" key="1">
    <citation type="submission" date="2021-06" db="EMBL/GenBank/DDBJ databases">
        <authorList>
            <person name="Kallberg Y."/>
            <person name="Tangrot J."/>
            <person name="Rosling A."/>
        </authorList>
    </citation>
    <scope>NUCLEOTIDE SEQUENCE</scope>
    <source>
        <strain evidence="1">FL130A</strain>
    </source>
</reference>
<keyword evidence="2" id="KW-1185">Reference proteome</keyword>
<protein>
    <submittedName>
        <fullName evidence="1">10669_t:CDS:1</fullName>
    </submittedName>
</protein>
<evidence type="ECO:0000313" key="1">
    <source>
        <dbReference type="EMBL" id="CAG8736912.1"/>
    </source>
</evidence>